<evidence type="ECO:0000313" key="1">
    <source>
        <dbReference type="EMBL" id="PIZ18307.1"/>
    </source>
</evidence>
<comment type="caution">
    <text evidence="1">The sequence shown here is derived from an EMBL/GenBank/DDBJ whole genome shotgun (WGS) entry which is preliminary data.</text>
</comment>
<protein>
    <submittedName>
        <fullName evidence="1">Uncharacterized protein</fullName>
    </submittedName>
</protein>
<accession>A0A2M7SFJ6</accession>
<gene>
    <name evidence="1" type="ORF">COY52_00060</name>
</gene>
<proteinExistence type="predicted"/>
<sequence>MVTRLHDLVNKLRQTKESQLIQPYSSKGRRDPFVPLSAGTLQALAGKDLTDEDRDALPDLPSIREIKNLYPFILLGIIYTESESSLAIINVSTKEIKQDKIVKKGEEIAGARVTEIGKDYIKLLWKNKEIFLSIKY</sequence>
<dbReference type="EMBL" id="PFMR01000003">
    <property type="protein sequence ID" value="PIZ18307.1"/>
    <property type="molecule type" value="Genomic_DNA"/>
</dbReference>
<dbReference type="AlphaFoldDB" id="A0A2M7SFJ6"/>
<name>A0A2M7SFJ6_9BACT</name>
<organism evidence="1 2">
    <name type="scientific">Candidatus Desantisbacteria bacterium CG_4_10_14_0_8_um_filter_48_22</name>
    <dbReference type="NCBI Taxonomy" id="1974543"/>
    <lineage>
        <taxon>Bacteria</taxon>
        <taxon>Candidatus Desantisiibacteriota</taxon>
    </lineage>
</organism>
<dbReference type="Proteomes" id="UP000229307">
    <property type="component" value="Unassembled WGS sequence"/>
</dbReference>
<reference evidence="2" key="1">
    <citation type="submission" date="2017-09" db="EMBL/GenBank/DDBJ databases">
        <title>Depth-based differentiation of microbial function through sediment-hosted aquifers and enrichment of novel symbionts in the deep terrestrial subsurface.</title>
        <authorList>
            <person name="Probst A.J."/>
            <person name="Ladd B."/>
            <person name="Jarett J.K."/>
            <person name="Geller-Mcgrath D.E."/>
            <person name="Sieber C.M.K."/>
            <person name="Emerson J.B."/>
            <person name="Anantharaman K."/>
            <person name="Thomas B.C."/>
            <person name="Malmstrom R."/>
            <person name="Stieglmeier M."/>
            <person name="Klingl A."/>
            <person name="Woyke T."/>
            <person name="Ryan C.M."/>
            <person name="Banfield J.F."/>
        </authorList>
    </citation>
    <scope>NUCLEOTIDE SEQUENCE [LARGE SCALE GENOMIC DNA]</scope>
</reference>
<evidence type="ECO:0000313" key="2">
    <source>
        <dbReference type="Proteomes" id="UP000229307"/>
    </source>
</evidence>